<feature type="domain" description="MPN" evidence="6">
    <location>
        <begin position="37"/>
        <end position="159"/>
    </location>
</feature>
<dbReference type="Pfam" id="PF04002">
    <property type="entry name" value="RadC"/>
    <property type="match status" value="1"/>
</dbReference>
<dbReference type="GO" id="GO:0008237">
    <property type="term" value="F:metallopeptidase activity"/>
    <property type="evidence" value="ECO:0007669"/>
    <property type="project" value="UniProtKB-KW"/>
</dbReference>
<proteinExistence type="predicted"/>
<evidence type="ECO:0000256" key="3">
    <source>
        <dbReference type="ARBA" id="ARBA00022801"/>
    </source>
</evidence>
<evidence type="ECO:0000256" key="5">
    <source>
        <dbReference type="ARBA" id="ARBA00023049"/>
    </source>
</evidence>
<dbReference type="EMBL" id="FMIQ01000048">
    <property type="protein sequence ID" value="SCM53075.1"/>
    <property type="molecule type" value="Genomic_DNA"/>
</dbReference>
<evidence type="ECO:0000256" key="2">
    <source>
        <dbReference type="ARBA" id="ARBA00022723"/>
    </source>
</evidence>
<keyword evidence="3" id="KW-0378">Hydrolase</keyword>
<accession>A0A1C6Z1Y0</accession>
<name>A0A1C6Z1Y0_HAFAL</name>
<dbReference type="GO" id="GO:0046872">
    <property type="term" value="F:metal ion binding"/>
    <property type="evidence" value="ECO:0007669"/>
    <property type="project" value="UniProtKB-KW"/>
</dbReference>
<dbReference type="InterPro" id="IPR025657">
    <property type="entry name" value="RadC_JAB"/>
</dbReference>
<dbReference type="NCBIfam" id="TIGR00608">
    <property type="entry name" value="radc"/>
    <property type="match status" value="1"/>
</dbReference>
<dbReference type="SUPFAM" id="SSF102712">
    <property type="entry name" value="JAB1/MPN domain"/>
    <property type="match status" value="1"/>
</dbReference>
<keyword evidence="4" id="KW-0862">Zinc</keyword>
<sequence length="159" mass="17989">MEQQLPLFAATLAPSEQKTIRKALTLLERQLREPGASFTSTTAARDWLRLHMAGLEREAFVVLFLDNQNRLITHEPLFTGTINHTQIHPREVVKSSLKHNAAAIIVAHNHPSHEAEPSHADRQITTRLKQALDLVEIRLLDHWVIGGMAVVSFTERGWL</sequence>
<reference evidence="7 8" key="1">
    <citation type="submission" date="2016-09" db="EMBL/GenBank/DDBJ databases">
        <authorList>
            <person name="Capua I."/>
            <person name="De Benedictis P."/>
            <person name="Joannis T."/>
            <person name="Lombin L.H."/>
            <person name="Cattoli G."/>
        </authorList>
    </citation>
    <scope>NUCLEOTIDE SEQUENCE [LARGE SCALE GENOMIC DNA]</scope>
    <source>
        <strain evidence="7 8">GB001</strain>
    </source>
</reference>
<dbReference type="InterPro" id="IPR001405">
    <property type="entry name" value="UPF0758"/>
</dbReference>
<evidence type="ECO:0000256" key="4">
    <source>
        <dbReference type="ARBA" id="ARBA00022833"/>
    </source>
</evidence>
<evidence type="ECO:0000256" key="1">
    <source>
        <dbReference type="ARBA" id="ARBA00022670"/>
    </source>
</evidence>
<dbReference type="Proteomes" id="UP000094844">
    <property type="component" value="Unassembled WGS sequence"/>
</dbReference>
<keyword evidence="1" id="KW-0645">Protease</keyword>
<dbReference type="PANTHER" id="PTHR30471:SF3">
    <property type="entry name" value="UPF0758 PROTEIN YEES-RELATED"/>
    <property type="match status" value="1"/>
</dbReference>
<dbReference type="OrthoDB" id="9804482at2"/>
<dbReference type="AlphaFoldDB" id="A0A1C6Z1Y0"/>
<dbReference type="PROSITE" id="PS50249">
    <property type="entry name" value="MPN"/>
    <property type="match status" value="1"/>
</dbReference>
<dbReference type="RefSeq" id="WP_072309042.1">
    <property type="nucleotide sequence ID" value="NZ_FMIQ01000048.1"/>
</dbReference>
<dbReference type="Gene3D" id="3.40.140.10">
    <property type="entry name" value="Cytidine Deaminase, domain 2"/>
    <property type="match status" value="1"/>
</dbReference>
<evidence type="ECO:0000313" key="8">
    <source>
        <dbReference type="Proteomes" id="UP000094844"/>
    </source>
</evidence>
<evidence type="ECO:0000259" key="6">
    <source>
        <dbReference type="PROSITE" id="PS50249"/>
    </source>
</evidence>
<dbReference type="CDD" id="cd08071">
    <property type="entry name" value="MPN_DUF2466"/>
    <property type="match status" value="1"/>
</dbReference>
<dbReference type="GO" id="GO:0006508">
    <property type="term" value="P:proteolysis"/>
    <property type="evidence" value="ECO:0007669"/>
    <property type="project" value="UniProtKB-KW"/>
</dbReference>
<protein>
    <submittedName>
        <fullName evidence="7">DNA repair protein RadC</fullName>
    </submittedName>
</protein>
<organism evidence="7 8">
    <name type="scientific">Hafnia alvei</name>
    <dbReference type="NCBI Taxonomy" id="569"/>
    <lineage>
        <taxon>Bacteria</taxon>
        <taxon>Pseudomonadati</taxon>
        <taxon>Pseudomonadota</taxon>
        <taxon>Gammaproteobacteria</taxon>
        <taxon>Enterobacterales</taxon>
        <taxon>Hafniaceae</taxon>
        <taxon>Hafnia</taxon>
    </lineage>
</organism>
<gene>
    <name evidence="7" type="ORF">BN1044_02563</name>
</gene>
<keyword evidence="5" id="KW-0482">Metalloprotease</keyword>
<dbReference type="InterPro" id="IPR037518">
    <property type="entry name" value="MPN"/>
</dbReference>
<evidence type="ECO:0000313" key="7">
    <source>
        <dbReference type="EMBL" id="SCM53075.1"/>
    </source>
</evidence>
<dbReference type="PANTHER" id="PTHR30471">
    <property type="entry name" value="DNA REPAIR PROTEIN RADC"/>
    <property type="match status" value="1"/>
</dbReference>
<keyword evidence="2" id="KW-0479">Metal-binding</keyword>